<feature type="chain" id="PRO_5043442543" description="C-type lysozyme inhibitor domain-containing protein" evidence="1">
    <location>
        <begin position="18"/>
        <end position="126"/>
    </location>
</feature>
<comment type="caution">
    <text evidence="2">The sequence shown here is derived from an EMBL/GenBank/DDBJ whole genome shotgun (WGS) entry which is preliminary data.</text>
</comment>
<keyword evidence="1" id="KW-0732">Signal</keyword>
<proteinExistence type="predicted"/>
<feature type="signal peptide" evidence="1">
    <location>
        <begin position="1"/>
        <end position="17"/>
    </location>
</feature>
<dbReference type="Proteomes" id="UP001320691">
    <property type="component" value="Unassembled WGS sequence"/>
</dbReference>
<organism evidence="2 3">
    <name type="scientific">Stenotrophomonas rhizophila</name>
    <dbReference type="NCBI Taxonomy" id="216778"/>
    <lineage>
        <taxon>Bacteria</taxon>
        <taxon>Pseudomonadati</taxon>
        <taxon>Pseudomonadota</taxon>
        <taxon>Gammaproteobacteria</taxon>
        <taxon>Lysobacterales</taxon>
        <taxon>Lysobacteraceae</taxon>
        <taxon>Stenotrophomonas</taxon>
    </lineage>
</organism>
<dbReference type="RefSeq" id="WP_259259668.1">
    <property type="nucleotide sequence ID" value="NZ_JANUEK010000002.1"/>
</dbReference>
<evidence type="ECO:0000313" key="2">
    <source>
        <dbReference type="EMBL" id="MCS4278901.1"/>
    </source>
</evidence>
<evidence type="ECO:0000256" key="1">
    <source>
        <dbReference type="SAM" id="SignalP"/>
    </source>
</evidence>
<reference evidence="2" key="1">
    <citation type="submission" date="2022-08" db="EMBL/GenBank/DDBJ databases">
        <title>Genomic analyses of the natural microbiome of Caenorhabditis elegans.</title>
        <authorList>
            <person name="Samuel B."/>
        </authorList>
    </citation>
    <scope>NUCLEOTIDE SEQUENCE</scope>
    <source>
        <strain evidence="2">BIGb0277</strain>
    </source>
</reference>
<dbReference type="EMBL" id="JANUEK010000002">
    <property type="protein sequence ID" value="MCS4278901.1"/>
    <property type="molecule type" value="Genomic_DNA"/>
</dbReference>
<gene>
    <name evidence="2" type="ORF">M2412_000868</name>
</gene>
<accession>A0AAW5PGP5</accession>
<sequence length="126" mass="13683">MHRLLTLMLMVSMPVAAAEPAGSMPVRFQGEWAAGPAYCGSEIDDTAITIRAKRIIYWESDGPIKAVVVNGKNEVALIAELSGEGDTWLATAQFKLSDDGNRLTSISDSGREIVRYRCPQRARVSG</sequence>
<protein>
    <recommendedName>
        <fullName evidence="4">C-type lysozyme inhibitor domain-containing protein</fullName>
    </recommendedName>
</protein>
<evidence type="ECO:0000313" key="3">
    <source>
        <dbReference type="Proteomes" id="UP001320691"/>
    </source>
</evidence>
<evidence type="ECO:0008006" key="4">
    <source>
        <dbReference type="Google" id="ProtNLM"/>
    </source>
</evidence>
<name>A0AAW5PGP5_9GAMM</name>
<dbReference type="AlphaFoldDB" id="A0AAW5PGP5"/>